<dbReference type="AlphaFoldDB" id="A0A915CXT0"/>
<evidence type="ECO:0000313" key="1">
    <source>
        <dbReference type="Proteomes" id="UP000887574"/>
    </source>
</evidence>
<name>A0A915CXT0_9BILA</name>
<evidence type="ECO:0000313" key="2">
    <source>
        <dbReference type="WBParaSite" id="jg13283"/>
    </source>
</evidence>
<reference evidence="2" key="1">
    <citation type="submission" date="2022-11" db="UniProtKB">
        <authorList>
            <consortium name="WormBaseParasite"/>
        </authorList>
    </citation>
    <scope>IDENTIFICATION</scope>
</reference>
<keyword evidence="1" id="KW-1185">Reference proteome</keyword>
<sequence length="105" mass="11540">MIRKEKSFFDDDDDEVPRVQISKMSGTEAEMVVFIPLDNHLVVEIHGERIAPAAVFCTKGKERALELTCAGRESADISPPALPAAQKEGGAAQHLTQFPIQRCFS</sequence>
<proteinExistence type="predicted"/>
<accession>A0A915CXT0</accession>
<protein>
    <submittedName>
        <fullName evidence="2">Uncharacterized protein</fullName>
    </submittedName>
</protein>
<organism evidence="1 2">
    <name type="scientific">Ditylenchus dipsaci</name>
    <dbReference type="NCBI Taxonomy" id="166011"/>
    <lineage>
        <taxon>Eukaryota</taxon>
        <taxon>Metazoa</taxon>
        <taxon>Ecdysozoa</taxon>
        <taxon>Nematoda</taxon>
        <taxon>Chromadorea</taxon>
        <taxon>Rhabditida</taxon>
        <taxon>Tylenchina</taxon>
        <taxon>Tylenchomorpha</taxon>
        <taxon>Sphaerularioidea</taxon>
        <taxon>Anguinidae</taxon>
        <taxon>Anguininae</taxon>
        <taxon>Ditylenchus</taxon>
    </lineage>
</organism>
<dbReference type="WBParaSite" id="jg13283">
    <property type="protein sequence ID" value="jg13283"/>
    <property type="gene ID" value="jg13283"/>
</dbReference>
<dbReference type="Proteomes" id="UP000887574">
    <property type="component" value="Unplaced"/>
</dbReference>